<comment type="similarity">
    <text evidence="2">Belongs to the ATG3 family.</text>
</comment>
<evidence type="ECO:0000256" key="5">
    <source>
        <dbReference type="ARBA" id="ARBA00022490"/>
    </source>
</evidence>
<protein>
    <recommendedName>
        <fullName evidence="3">Ubiquitin-like-conjugating enzyme ATG3</fullName>
    </recommendedName>
    <alternativeName>
        <fullName evidence="9">Autophagy-related protein 3</fullName>
    </alternativeName>
</protein>
<organism evidence="10 11">
    <name type="scientific">Panagrellus redivivus</name>
    <name type="common">Microworm</name>
    <dbReference type="NCBI Taxonomy" id="6233"/>
    <lineage>
        <taxon>Eukaryota</taxon>
        <taxon>Metazoa</taxon>
        <taxon>Ecdysozoa</taxon>
        <taxon>Nematoda</taxon>
        <taxon>Chromadorea</taxon>
        <taxon>Rhabditida</taxon>
        <taxon>Tylenchina</taxon>
        <taxon>Panagrolaimomorpha</taxon>
        <taxon>Panagrolaimoidea</taxon>
        <taxon>Panagrolaimidae</taxon>
        <taxon>Panagrellus</taxon>
    </lineage>
</organism>
<dbReference type="AlphaFoldDB" id="A0A7E4UZB2"/>
<dbReference type="GO" id="GO:0019776">
    <property type="term" value="F:Atg8-family ligase activity"/>
    <property type="evidence" value="ECO:0007669"/>
    <property type="project" value="TreeGrafter"/>
</dbReference>
<reference evidence="11" key="2">
    <citation type="submission" date="2020-10" db="UniProtKB">
        <authorList>
            <consortium name="WormBaseParasite"/>
        </authorList>
    </citation>
    <scope>IDENTIFICATION</scope>
</reference>
<keyword evidence="5" id="KW-0963">Cytoplasm</keyword>
<evidence type="ECO:0000313" key="10">
    <source>
        <dbReference type="Proteomes" id="UP000492821"/>
    </source>
</evidence>
<evidence type="ECO:0000256" key="1">
    <source>
        <dbReference type="ARBA" id="ARBA00004496"/>
    </source>
</evidence>
<evidence type="ECO:0000256" key="2">
    <source>
        <dbReference type="ARBA" id="ARBA00007683"/>
    </source>
</evidence>
<proteinExistence type="inferred from homology"/>
<accession>A0A7E4UZB2</accession>
<evidence type="ECO:0000256" key="9">
    <source>
        <dbReference type="ARBA" id="ARBA00034553"/>
    </source>
</evidence>
<keyword evidence="6" id="KW-0833">Ubl conjugation pathway</keyword>
<evidence type="ECO:0000313" key="11">
    <source>
        <dbReference type="WBParaSite" id="Pan_g14654.t1"/>
    </source>
</evidence>
<dbReference type="GO" id="GO:0015031">
    <property type="term" value="P:protein transport"/>
    <property type="evidence" value="ECO:0007669"/>
    <property type="project" value="UniProtKB-KW"/>
</dbReference>
<dbReference type="GO" id="GO:0000045">
    <property type="term" value="P:autophagosome assembly"/>
    <property type="evidence" value="ECO:0007669"/>
    <property type="project" value="TreeGrafter"/>
</dbReference>
<evidence type="ECO:0000256" key="4">
    <source>
        <dbReference type="ARBA" id="ARBA00022448"/>
    </source>
</evidence>
<comment type="subcellular location">
    <subcellularLocation>
        <location evidence="1">Cytoplasm</location>
    </subcellularLocation>
</comment>
<keyword evidence="7" id="KW-0653">Protein transport</keyword>
<keyword evidence="8" id="KW-0072">Autophagy</keyword>
<dbReference type="Gene3D" id="3.30.1460.50">
    <property type="match status" value="1"/>
</dbReference>
<keyword evidence="4" id="KW-0813">Transport</keyword>
<dbReference type="Proteomes" id="UP000492821">
    <property type="component" value="Unassembled WGS sequence"/>
</dbReference>
<keyword evidence="10" id="KW-1185">Reference proteome</keyword>
<dbReference type="GO" id="GO:0000407">
    <property type="term" value="C:phagophore assembly site"/>
    <property type="evidence" value="ECO:0007669"/>
    <property type="project" value="TreeGrafter"/>
</dbReference>
<name>A0A7E4UZB2_PANRE</name>
<dbReference type="InterPro" id="IPR007135">
    <property type="entry name" value="Atg3/Atg10"/>
</dbReference>
<evidence type="ECO:0000256" key="7">
    <source>
        <dbReference type="ARBA" id="ARBA00022927"/>
    </source>
</evidence>
<reference evidence="10" key="1">
    <citation type="journal article" date="2013" name="Genetics">
        <title>The draft genome and transcriptome of Panagrellus redivivus are shaped by the harsh demands of a free-living lifestyle.</title>
        <authorList>
            <person name="Srinivasan J."/>
            <person name="Dillman A.R."/>
            <person name="Macchietto M.G."/>
            <person name="Heikkinen L."/>
            <person name="Lakso M."/>
            <person name="Fracchia K.M."/>
            <person name="Antoshechkin I."/>
            <person name="Mortazavi A."/>
            <person name="Wong G."/>
            <person name="Sternberg P.W."/>
        </authorList>
    </citation>
    <scope>NUCLEOTIDE SEQUENCE [LARGE SCALE GENOMIC DNA]</scope>
    <source>
        <strain evidence="10">MT8872</strain>
    </source>
</reference>
<dbReference type="PANTHER" id="PTHR12866">
    <property type="entry name" value="UBIQUITIN-LIKE-CONJUGATING ENZYME ATG3"/>
    <property type="match status" value="1"/>
</dbReference>
<dbReference type="WBParaSite" id="Pan_g14654.t1">
    <property type="protein sequence ID" value="Pan_g14654.t1"/>
    <property type="gene ID" value="Pan_g14654"/>
</dbReference>
<dbReference type="GO" id="GO:0005829">
    <property type="term" value="C:cytosol"/>
    <property type="evidence" value="ECO:0007669"/>
    <property type="project" value="TreeGrafter"/>
</dbReference>
<dbReference type="GO" id="GO:0061723">
    <property type="term" value="P:glycophagy"/>
    <property type="evidence" value="ECO:0007669"/>
    <property type="project" value="TreeGrafter"/>
</dbReference>
<evidence type="ECO:0000256" key="6">
    <source>
        <dbReference type="ARBA" id="ARBA00022786"/>
    </source>
</evidence>
<dbReference type="PANTHER" id="PTHR12866:SF2">
    <property type="entry name" value="UBIQUITIN-LIKE-CONJUGATING ENZYME ATG3"/>
    <property type="match status" value="1"/>
</dbReference>
<evidence type="ECO:0000256" key="3">
    <source>
        <dbReference type="ARBA" id="ARBA00017573"/>
    </source>
</evidence>
<dbReference type="GO" id="GO:0044804">
    <property type="term" value="P:nucleophagy"/>
    <property type="evidence" value="ECO:0007669"/>
    <property type="project" value="TreeGrafter"/>
</dbReference>
<evidence type="ECO:0000256" key="8">
    <source>
        <dbReference type="ARBA" id="ARBA00023006"/>
    </source>
</evidence>
<sequence length="306" mass="34366">MQNLVNSFKSAALSLGEHLTPVLKESKFKDTGVLTPAEFVAAGDFLVHHCPTWSWAKASDAAGTRDYLPADKQYLLTKRVPCHRRCKDMAYDSNLEKLLDGDDDDAEGWIDTHHNAVEQAEEVVVDADDLFPGSKQAAATDSDDDDDGEAVMDMDAIMSGGGTTSNLLVSKAPETTGTTSKDNILKTRTYDLHITYDKYYQVPRLWLLGYDENQKYLTVEQMNEDFSEDHANKTITIESHPHISNVSMASIHPCRHAEVMKRLIEQVDGKEGRNEITVEKYLLIFLKFVQAVIPTIEYDYTRSIEL</sequence>
<dbReference type="GO" id="GO:0000422">
    <property type="term" value="P:autophagy of mitochondrion"/>
    <property type="evidence" value="ECO:0007669"/>
    <property type="project" value="TreeGrafter"/>
</dbReference>
<dbReference type="Pfam" id="PF03987">
    <property type="entry name" value="Autophagy_act_C"/>
    <property type="match status" value="1"/>
</dbReference>